<comment type="caution">
    <text evidence="3">The sequence shown here is derived from an EMBL/GenBank/DDBJ whole genome shotgun (WGS) entry which is preliminary data.</text>
</comment>
<dbReference type="EC" id="3.1.11.5" evidence="3"/>
<protein>
    <submittedName>
        <fullName evidence="3">Exodeoxyribonuclease V alpha subunit</fullName>
        <ecNumber evidence="3">3.1.11.5</ecNumber>
    </submittedName>
</protein>
<dbReference type="Gene3D" id="2.30.30.940">
    <property type="match status" value="1"/>
</dbReference>
<dbReference type="Proteomes" id="UP000523007">
    <property type="component" value="Unassembled WGS sequence"/>
</dbReference>
<dbReference type="SUPFAM" id="SSF52540">
    <property type="entry name" value="P-loop containing nucleoside triphosphate hydrolases"/>
    <property type="match status" value="1"/>
</dbReference>
<feature type="domain" description="ATP-dependent RecD2 DNA helicase-like helix-hairpin-helix" evidence="2">
    <location>
        <begin position="20"/>
        <end position="108"/>
    </location>
</feature>
<accession>A0A7W7RIJ0</accession>
<dbReference type="EMBL" id="JACHJT010000001">
    <property type="protein sequence ID" value="MBB4932081.1"/>
    <property type="molecule type" value="Genomic_DNA"/>
</dbReference>
<dbReference type="InterPro" id="IPR027417">
    <property type="entry name" value="P-loop_NTPase"/>
</dbReference>
<gene>
    <name evidence="3" type="ORF">F4561_002901</name>
</gene>
<dbReference type="Pfam" id="PF14490">
    <property type="entry name" value="HHH_RecD2"/>
    <property type="match status" value="1"/>
</dbReference>
<proteinExistence type="predicted"/>
<dbReference type="InterPro" id="IPR029493">
    <property type="entry name" value="RecD2-like_HHH"/>
</dbReference>
<evidence type="ECO:0000313" key="4">
    <source>
        <dbReference type="Proteomes" id="UP000523007"/>
    </source>
</evidence>
<name>A0A7W7RIJ0_9ACTN</name>
<keyword evidence="4" id="KW-1185">Reference proteome</keyword>
<evidence type="ECO:0000259" key="2">
    <source>
        <dbReference type="Pfam" id="PF14490"/>
    </source>
</evidence>
<keyword evidence="3" id="KW-0378">Hydrolase</keyword>
<dbReference type="GO" id="GO:0008854">
    <property type="term" value="F:exodeoxyribonuclease V activity"/>
    <property type="evidence" value="ECO:0007669"/>
    <property type="project" value="UniProtKB-EC"/>
</dbReference>
<organism evidence="3 4">
    <name type="scientific">Lipingzhangella halophila</name>
    <dbReference type="NCBI Taxonomy" id="1783352"/>
    <lineage>
        <taxon>Bacteria</taxon>
        <taxon>Bacillati</taxon>
        <taxon>Actinomycetota</taxon>
        <taxon>Actinomycetes</taxon>
        <taxon>Streptosporangiales</taxon>
        <taxon>Nocardiopsidaceae</taxon>
        <taxon>Lipingzhangella</taxon>
    </lineage>
</organism>
<evidence type="ECO:0000313" key="3">
    <source>
        <dbReference type="EMBL" id="MBB4932081.1"/>
    </source>
</evidence>
<evidence type="ECO:0000256" key="1">
    <source>
        <dbReference type="SAM" id="MobiDB-lite"/>
    </source>
</evidence>
<reference evidence="3 4" key="1">
    <citation type="submission" date="2020-08" db="EMBL/GenBank/DDBJ databases">
        <title>Sequencing the genomes of 1000 actinobacteria strains.</title>
        <authorList>
            <person name="Klenk H.-P."/>
        </authorList>
    </citation>
    <scope>NUCLEOTIDE SEQUENCE [LARGE SCALE GENOMIC DNA]</scope>
    <source>
        <strain evidence="3 4">DSM 102030</strain>
    </source>
</reference>
<dbReference type="Pfam" id="PF13604">
    <property type="entry name" value="AAA_30"/>
    <property type="match status" value="1"/>
</dbReference>
<sequence>MPEESPPEPSEPPGPGSGEAVERTRAVLAGMGAPESLAAPLVSALGPGAAAELAGDPWRLLALRQVTPEQADTCARHALGAAASPDDPRRGRALIGHLLHQAIRYGHTAVGEQHLQSAARSLGVPSPPDAISAALDHGEVMLFETMPEPDDAEPGGGEPPEMPEPERHYALARVGLAEQELGEGITRLSGTSEPIMDPVTAAETLEAAAQRYGIDIAPQTSAALGAVALRGVTVLTQDAGSAPAVAHALAGAAAIAAGSETGIAVAAPTAQAAAVLNAELAGIGPGTGPEVEVVPLAALLECDRPGSFRRGAALPIDAGLVVMAEAMALDVEHAAALVEACADGTHLVLVADPAQAPSASPGTVVRDMIDSGTVAVAELPSTAEPGPLARLATLAAQGELGQVAAPGREVVVVPASSGTEAAHRTVQLLTDSIPRVLRLPAEQVQVVAATAAGDAGTEALNAACKERLNPGPGAHHGFDIGDRVRVRADGPGYAVGDTGHLREAGGTGARVELADGRLVTVTDPAHLGLGWAVSVADAHGGLWPAVVAVFPPETRGSRPQVYTAMTRTRGHLSIVHAAGPDLARAVRDTATIDRRTRLADILREG</sequence>
<dbReference type="RefSeq" id="WP_312885260.1">
    <property type="nucleotide sequence ID" value="NZ_JACHJT010000001.1"/>
</dbReference>
<feature type="region of interest" description="Disordered" evidence="1">
    <location>
        <begin position="1"/>
        <end position="25"/>
    </location>
</feature>
<dbReference type="Gene3D" id="3.40.50.300">
    <property type="entry name" value="P-loop containing nucleotide triphosphate hydrolases"/>
    <property type="match status" value="2"/>
</dbReference>
<dbReference type="AlphaFoldDB" id="A0A7W7RIJ0"/>